<proteinExistence type="inferred from homology"/>
<reference evidence="10 11" key="1">
    <citation type="submission" date="2024-09" db="EMBL/GenBank/DDBJ databases">
        <authorList>
            <person name="Sun Q."/>
            <person name="Mori K."/>
        </authorList>
    </citation>
    <scope>NUCLEOTIDE SEQUENCE [LARGE SCALE GENOMIC DNA]</scope>
    <source>
        <strain evidence="10 11">TBRC 4938</strain>
    </source>
</reference>
<dbReference type="InterPro" id="IPR003593">
    <property type="entry name" value="AAA+_ATPase"/>
</dbReference>
<evidence type="ECO:0000256" key="4">
    <source>
        <dbReference type="ARBA" id="ARBA00022475"/>
    </source>
</evidence>
<dbReference type="InterPro" id="IPR050086">
    <property type="entry name" value="MetN_ABC_transporter-like"/>
</dbReference>
<keyword evidence="3" id="KW-0813">Transport</keyword>
<dbReference type="Proteomes" id="UP001589692">
    <property type="component" value="Unassembled WGS sequence"/>
</dbReference>
<protein>
    <submittedName>
        <fullName evidence="10">Amino acid ABC transporter ATP-binding protein</fullName>
    </submittedName>
</protein>
<evidence type="ECO:0000313" key="11">
    <source>
        <dbReference type="Proteomes" id="UP001589692"/>
    </source>
</evidence>
<organism evidence="10 11">
    <name type="scientific">Rhizobium puerariae</name>
    <dbReference type="NCBI Taxonomy" id="1585791"/>
    <lineage>
        <taxon>Bacteria</taxon>
        <taxon>Pseudomonadati</taxon>
        <taxon>Pseudomonadota</taxon>
        <taxon>Alphaproteobacteria</taxon>
        <taxon>Hyphomicrobiales</taxon>
        <taxon>Rhizobiaceae</taxon>
        <taxon>Rhizobium/Agrobacterium group</taxon>
        <taxon>Rhizobium</taxon>
    </lineage>
</organism>
<keyword evidence="5" id="KW-0547">Nucleotide-binding</keyword>
<dbReference type="InterPro" id="IPR030679">
    <property type="entry name" value="ABC_ATPase_HisP-typ"/>
</dbReference>
<evidence type="ECO:0000256" key="1">
    <source>
        <dbReference type="ARBA" id="ARBA00004202"/>
    </source>
</evidence>
<evidence type="ECO:0000313" key="10">
    <source>
        <dbReference type="EMBL" id="MFB9951958.1"/>
    </source>
</evidence>
<evidence type="ECO:0000259" key="9">
    <source>
        <dbReference type="PROSITE" id="PS50893"/>
    </source>
</evidence>
<dbReference type="SMART" id="SM00382">
    <property type="entry name" value="AAA"/>
    <property type="match status" value="1"/>
</dbReference>
<evidence type="ECO:0000256" key="5">
    <source>
        <dbReference type="ARBA" id="ARBA00022741"/>
    </source>
</evidence>
<keyword evidence="4" id="KW-1003">Cell membrane</keyword>
<dbReference type="InterPro" id="IPR027417">
    <property type="entry name" value="P-loop_NTPase"/>
</dbReference>
<evidence type="ECO:0000256" key="7">
    <source>
        <dbReference type="ARBA" id="ARBA00022970"/>
    </source>
</evidence>
<dbReference type="EMBL" id="JBHMAA010000031">
    <property type="protein sequence ID" value="MFB9951958.1"/>
    <property type="molecule type" value="Genomic_DNA"/>
</dbReference>
<evidence type="ECO:0000256" key="3">
    <source>
        <dbReference type="ARBA" id="ARBA00022448"/>
    </source>
</evidence>
<feature type="domain" description="ABC transporter" evidence="9">
    <location>
        <begin position="5"/>
        <end position="239"/>
    </location>
</feature>
<dbReference type="PROSITE" id="PS00211">
    <property type="entry name" value="ABC_TRANSPORTER_1"/>
    <property type="match status" value="1"/>
</dbReference>
<dbReference type="CDD" id="cd03262">
    <property type="entry name" value="ABC_HisP_GlnQ"/>
    <property type="match status" value="1"/>
</dbReference>
<name>A0ABV6AQG6_9HYPH</name>
<evidence type="ECO:0000256" key="6">
    <source>
        <dbReference type="ARBA" id="ARBA00022840"/>
    </source>
</evidence>
<evidence type="ECO:0000256" key="8">
    <source>
        <dbReference type="ARBA" id="ARBA00023136"/>
    </source>
</evidence>
<gene>
    <name evidence="10" type="ORF">ACFFP0_24180</name>
</gene>
<sequence length="244" mass="26597">MSPIVELKNVRKSFGSLEILKGVTFEVNKGEVAAIIGQSGSGKSTALRCMDRLETIQGGSMTICGHKLEGADIDLKALRRDVGIVFQSYNLFPHLTVAENVMLAPRLVKGIKRAEARQIAEAVIAKVGLREKMDSYPEQLSGGQQQRVAIARGLAMEPKLMLFDEVTSALDPQLTGEVLRVMEQLAADGMTMILVTHEMGFARKVADRVIYMRDGKVHEMGSSDILKTPSTLELAAFISEGAEH</sequence>
<dbReference type="PANTHER" id="PTHR43166:SF9">
    <property type="entry name" value="GLUTAMATE_ASPARTATE IMPORT ATP-BINDING PROTEIN GLTL"/>
    <property type="match status" value="1"/>
</dbReference>
<dbReference type="Gene3D" id="3.40.50.300">
    <property type="entry name" value="P-loop containing nucleotide triphosphate hydrolases"/>
    <property type="match status" value="1"/>
</dbReference>
<dbReference type="InterPro" id="IPR003439">
    <property type="entry name" value="ABC_transporter-like_ATP-bd"/>
</dbReference>
<dbReference type="SUPFAM" id="SSF52540">
    <property type="entry name" value="P-loop containing nucleoside triphosphate hydrolases"/>
    <property type="match status" value="1"/>
</dbReference>
<dbReference type="PROSITE" id="PS50893">
    <property type="entry name" value="ABC_TRANSPORTER_2"/>
    <property type="match status" value="1"/>
</dbReference>
<dbReference type="PANTHER" id="PTHR43166">
    <property type="entry name" value="AMINO ACID IMPORT ATP-BINDING PROTEIN"/>
    <property type="match status" value="1"/>
</dbReference>
<keyword evidence="6 10" id="KW-0067">ATP-binding</keyword>
<comment type="similarity">
    <text evidence="2">Belongs to the ABC transporter superfamily.</text>
</comment>
<evidence type="ECO:0000256" key="2">
    <source>
        <dbReference type="ARBA" id="ARBA00005417"/>
    </source>
</evidence>
<dbReference type="RefSeq" id="WP_377264776.1">
    <property type="nucleotide sequence ID" value="NZ_JBHMAA010000031.1"/>
</dbReference>
<keyword evidence="8" id="KW-0472">Membrane</keyword>
<dbReference type="Pfam" id="PF00005">
    <property type="entry name" value="ABC_tran"/>
    <property type="match status" value="1"/>
</dbReference>
<keyword evidence="11" id="KW-1185">Reference proteome</keyword>
<dbReference type="InterPro" id="IPR017871">
    <property type="entry name" value="ABC_transporter-like_CS"/>
</dbReference>
<dbReference type="GO" id="GO:0005524">
    <property type="term" value="F:ATP binding"/>
    <property type="evidence" value="ECO:0007669"/>
    <property type="project" value="UniProtKB-KW"/>
</dbReference>
<dbReference type="PIRSF" id="PIRSF039085">
    <property type="entry name" value="ABC_ATPase_HisP"/>
    <property type="match status" value="1"/>
</dbReference>
<accession>A0ABV6AQG6</accession>
<comment type="caution">
    <text evidence="10">The sequence shown here is derived from an EMBL/GenBank/DDBJ whole genome shotgun (WGS) entry which is preliminary data.</text>
</comment>
<keyword evidence="7" id="KW-0029">Amino-acid transport</keyword>
<comment type="subcellular location">
    <subcellularLocation>
        <location evidence="1">Cell membrane</location>
        <topology evidence="1">Peripheral membrane protein</topology>
    </subcellularLocation>
</comment>